<dbReference type="KEGG" id="kpul:GXN76_02180"/>
<dbReference type="Pfam" id="PF19136">
    <property type="entry name" value="DUF5819"/>
    <property type="match status" value="1"/>
</dbReference>
<dbReference type="AlphaFoldDB" id="A0A7D4BGC4"/>
<evidence type="ECO:0000256" key="1">
    <source>
        <dbReference type="SAM" id="Phobius"/>
    </source>
</evidence>
<dbReference type="EMBL" id="CP048104">
    <property type="protein sequence ID" value="QKG83395.1"/>
    <property type="molecule type" value="Genomic_DNA"/>
</dbReference>
<dbReference type="RefSeq" id="WP_173220073.1">
    <property type="nucleotide sequence ID" value="NZ_CP048104.1"/>
</dbReference>
<evidence type="ECO:0000313" key="3">
    <source>
        <dbReference type="Proteomes" id="UP000503088"/>
    </source>
</evidence>
<organism evidence="2 3">
    <name type="scientific">Kroppenstedtia pulmonis</name>
    <dbReference type="NCBI Taxonomy" id="1380685"/>
    <lineage>
        <taxon>Bacteria</taxon>
        <taxon>Bacillati</taxon>
        <taxon>Bacillota</taxon>
        <taxon>Bacilli</taxon>
        <taxon>Bacillales</taxon>
        <taxon>Thermoactinomycetaceae</taxon>
        <taxon>Kroppenstedtia</taxon>
    </lineage>
</organism>
<keyword evidence="3" id="KW-1185">Reference proteome</keyword>
<dbReference type="InterPro" id="IPR043857">
    <property type="entry name" value="DUF5819"/>
</dbReference>
<name>A0A7D4BGC4_9BACL</name>
<proteinExistence type="predicted"/>
<feature type="transmembrane region" description="Helical" evidence="1">
    <location>
        <begin position="6"/>
        <end position="30"/>
    </location>
</feature>
<dbReference type="Proteomes" id="UP000503088">
    <property type="component" value="Chromosome"/>
</dbReference>
<protein>
    <submittedName>
        <fullName evidence="2">Uncharacterized protein</fullName>
    </submittedName>
</protein>
<accession>A0A7D4BGC4</accession>
<keyword evidence="1" id="KW-0472">Membrane</keyword>
<sequence length="204" mass="24167">MNVKQTALWIWIFLVGGGVLFHFCMTALYLTPENPVRAKIWSQLEGYMHPWFAQGWKLFAPNPVSAHQSVEVKVKYKHSETGEWRETDWLDITAPLIRKHQSSRISSEARSHRYMQSGIRYFLNKDPKKKKRGERILQRTASTAVEKQQPRKHIHQIKVRVVTHEFPRFSKRHLPDDKGTLYFKETKWMKHSPVHPTTAKEWPQ</sequence>
<keyword evidence="1" id="KW-1133">Transmembrane helix</keyword>
<gene>
    <name evidence="2" type="ORF">GXN76_02180</name>
</gene>
<evidence type="ECO:0000313" key="2">
    <source>
        <dbReference type="EMBL" id="QKG83395.1"/>
    </source>
</evidence>
<reference evidence="2 3" key="1">
    <citation type="submission" date="2020-01" db="EMBL/GenBank/DDBJ databases">
        <authorList>
            <person name="Gulvik C.A."/>
            <person name="Batra D.G."/>
        </authorList>
    </citation>
    <scope>NUCLEOTIDE SEQUENCE [LARGE SCALE GENOMIC DNA]</scope>
    <source>
        <strain evidence="2 3">W9323</strain>
    </source>
</reference>
<keyword evidence="1" id="KW-0812">Transmembrane</keyword>